<dbReference type="RefSeq" id="XP_059606835.1">
    <property type="nucleotide sequence ID" value="XM_059746211.1"/>
</dbReference>
<feature type="transmembrane region" description="Helical" evidence="1">
    <location>
        <begin position="53"/>
        <end position="71"/>
    </location>
</feature>
<dbReference type="KEGG" id="ang:An02g03910"/>
<organism evidence="2">
    <name type="scientific">Aspergillus niger</name>
    <dbReference type="NCBI Taxonomy" id="5061"/>
    <lineage>
        <taxon>Eukaryota</taxon>
        <taxon>Fungi</taxon>
        <taxon>Dikarya</taxon>
        <taxon>Ascomycota</taxon>
        <taxon>Pezizomycotina</taxon>
        <taxon>Eurotiomycetes</taxon>
        <taxon>Eurotiomycetidae</taxon>
        <taxon>Eurotiales</taxon>
        <taxon>Aspergillaceae</taxon>
        <taxon>Aspergillus</taxon>
        <taxon>Aspergillus subgen. Circumdati</taxon>
    </lineage>
</organism>
<dbReference type="VEuPathDB" id="FungiDB:An02g03910"/>
<reference evidence="2" key="1">
    <citation type="submission" date="2025-02" db="EMBL/GenBank/DDBJ databases">
        <authorList>
            <consortium name="NCBI Genome Project"/>
        </authorList>
    </citation>
    <scope>NUCLEOTIDE SEQUENCE</scope>
</reference>
<keyword evidence="1" id="KW-0812">Transmembrane</keyword>
<dbReference type="AlphaFoldDB" id="A0AAJ8BZK4"/>
<dbReference type="GeneID" id="84590287"/>
<proteinExistence type="predicted"/>
<name>A0AAJ8BZK4_ASPNG</name>
<sequence>MDSMSLVSSFLYPPRPRARRGAPLLSVSFFPLPFSFFPAIFPVLPTLHNIMRIHSLVAASAAAFTLSFFVGR</sequence>
<evidence type="ECO:0000313" key="2">
    <source>
        <dbReference type="RefSeq" id="XP_059606835.1"/>
    </source>
</evidence>
<keyword evidence="1" id="KW-1133">Transmembrane helix</keyword>
<reference evidence="2" key="2">
    <citation type="submission" date="2025-08" db="UniProtKB">
        <authorList>
            <consortium name="RefSeq"/>
        </authorList>
    </citation>
    <scope>IDENTIFICATION</scope>
</reference>
<gene>
    <name evidence="2" type="ORF">An02g03910</name>
</gene>
<protein>
    <submittedName>
        <fullName evidence="2">Uncharacterized protein</fullName>
    </submittedName>
</protein>
<keyword evidence="1" id="KW-0472">Membrane</keyword>
<evidence type="ECO:0000256" key="1">
    <source>
        <dbReference type="SAM" id="Phobius"/>
    </source>
</evidence>
<accession>A0AAJ8BZK4</accession>
<feature type="transmembrane region" description="Helical" evidence="1">
    <location>
        <begin position="21"/>
        <end position="41"/>
    </location>
</feature>